<feature type="transmembrane region" description="Helical" evidence="4">
    <location>
        <begin position="220"/>
        <end position="243"/>
    </location>
</feature>
<dbReference type="InterPro" id="IPR052952">
    <property type="entry name" value="MFS-Transporter"/>
</dbReference>
<keyword evidence="2 4" id="KW-1133">Transmembrane helix</keyword>
<evidence type="ECO:0000313" key="6">
    <source>
        <dbReference type="EMBL" id="RKQ68412.1"/>
    </source>
</evidence>
<dbReference type="PROSITE" id="PS50850">
    <property type="entry name" value="MFS"/>
    <property type="match status" value="1"/>
</dbReference>
<organism evidence="6 7">
    <name type="scientific">Oceanibaculum indicum</name>
    <dbReference type="NCBI Taxonomy" id="526216"/>
    <lineage>
        <taxon>Bacteria</taxon>
        <taxon>Pseudomonadati</taxon>
        <taxon>Pseudomonadota</taxon>
        <taxon>Alphaproteobacteria</taxon>
        <taxon>Rhodospirillales</taxon>
        <taxon>Oceanibaculaceae</taxon>
        <taxon>Oceanibaculum</taxon>
    </lineage>
</organism>
<dbReference type="InterPro" id="IPR036259">
    <property type="entry name" value="MFS_trans_sf"/>
</dbReference>
<keyword evidence="1 4" id="KW-0812">Transmembrane</keyword>
<dbReference type="EMBL" id="RBIG01000003">
    <property type="protein sequence ID" value="RKQ68412.1"/>
    <property type="molecule type" value="Genomic_DNA"/>
</dbReference>
<sequence length="395" mass="40971">MPLWARALATTMLVQTVGAFILFAVPVIGPVLTEAAGLPGESIGYLSSLSALGVCWLLSNGVPMLTHYGPVRMLQIGLALGVLGFAAICSAWWPLAVVGAVVMGFGYATNNPASSEILVRTAPAANRVLVFSLKQAGVPLGAMLTGLIVAPLVGLHGLFGVTLLMLALGTVALLLAQPARLLLDPPGERLPTAWFPALFSWRVMRNSVATLKLHPSLPMFTALGLSFAILQACLTAFLVTYLVTRHGFSLAEGGLIAATMQGANLVARITLGWIADRIGNAQLQLAIQGFLAAASLAALALHEPVSGGALTYALVALAGFTGTSWNGLHMAESARLSPPGRVGEVTSAVNLFGFVGSVSGPILFALLVQMTDSYAVAFLLASAQLVLVCLLALRR</sequence>
<protein>
    <submittedName>
        <fullName evidence="6">MFS transporter</fullName>
    </submittedName>
</protein>
<evidence type="ECO:0000256" key="1">
    <source>
        <dbReference type="ARBA" id="ARBA00022692"/>
    </source>
</evidence>
<feature type="transmembrane region" description="Helical" evidence="4">
    <location>
        <begin position="374"/>
        <end position="393"/>
    </location>
</feature>
<gene>
    <name evidence="6" type="ORF">BCL74_2892</name>
</gene>
<evidence type="ECO:0000313" key="7">
    <source>
        <dbReference type="Proteomes" id="UP000277424"/>
    </source>
</evidence>
<reference evidence="6 7" key="1">
    <citation type="submission" date="2018-10" db="EMBL/GenBank/DDBJ databases">
        <title>Comparative analysis of microorganisms from saline springs in Andes Mountain Range, Colombia.</title>
        <authorList>
            <person name="Rubin E."/>
        </authorList>
    </citation>
    <scope>NUCLEOTIDE SEQUENCE [LARGE SCALE GENOMIC DNA]</scope>
    <source>
        <strain evidence="6 7">USBA 36</strain>
    </source>
</reference>
<dbReference type="Gene3D" id="1.20.1250.20">
    <property type="entry name" value="MFS general substrate transporter like domains"/>
    <property type="match status" value="2"/>
</dbReference>
<dbReference type="GO" id="GO:0022857">
    <property type="term" value="F:transmembrane transporter activity"/>
    <property type="evidence" value="ECO:0007669"/>
    <property type="project" value="InterPro"/>
</dbReference>
<dbReference type="RefSeq" id="WP_121221047.1">
    <property type="nucleotide sequence ID" value="NZ_RBIG01000003.1"/>
</dbReference>
<evidence type="ECO:0000259" key="5">
    <source>
        <dbReference type="PROSITE" id="PS50850"/>
    </source>
</evidence>
<dbReference type="InterPro" id="IPR011701">
    <property type="entry name" value="MFS"/>
</dbReference>
<accession>A0A420WBV9</accession>
<proteinExistence type="predicted"/>
<dbReference type="InterPro" id="IPR020846">
    <property type="entry name" value="MFS_dom"/>
</dbReference>
<feature type="domain" description="Major facilitator superfamily (MFS) profile" evidence="5">
    <location>
        <begin position="1"/>
        <end position="395"/>
    </location>
</feature>
<dbReference type="OrthoDB" id="7488909at2"/>
<evidence type="ECO:0000256" key="3">
    <source>
        <dbReference type="ARBA" id="ARBA00023136"/>
    </source>
</evidence>
<dbReference type="Pfam" id="PF07690">
    <property type="entry name" value="MFS_1"/>
    <property type="match status" value="1"/>
</dbReference>
<evidence type="ECO:0000256" key="4">
    <source>
        <dbReference type="SAM" id="Phobius"/>
    </source>
</evidence>
<dbReference type="AlphaFoldDB" id="A0A420WBV9"/>
<feature type="transmembrane region" description="Helical" evidence="4">
    <location>
        <begin position="309"/>
        <end position="328"/>
    </location>
</feature>
<dbReference type="SUPFAM" id="SSF103473">
    <property type="entry name" value="MFS general substrate transporter"/>
    <property type="match status" value="1"/>
</dbReference>
<name>A0A420WBV9_9PROT</name>
<feature type="transmembrane region" description="Helical" evidence="4">
    <location>
        <begin position="157"/>
        <end position="176"/>
    </location>
</feature>
<feature type="transmembrane region" description="Helical" evidence="4">
    <location>
        <begin position="78"/>
        <end position="108"/>
    </location>
</feature>
<keyword evidence="3 4" id="KW-0472">Membrane</keyword>
<feature type="transmembrane region" description="Helical" evidence="4">
    <location>
        <begin position="128"/>
        <end position="150"/>
    </location>
</feature>
<dbReference type="PANTHER" id="PTHR23527">
    <property type="entry name" value="BLL3282 PROTEIN"/>
    <property type="match status" value="1"/>
</dbReference>
<feature type="transmembrane region" description="Helical" evidence="4">
    <location>
        <begin position="348"/>
        <end position="367"/>
    </location>
</feature>
<feature type="transmembrane region" description="Helical" evidence="4">
    <location>
        <begin position="281"/>
        <end position="302"/>
    </location>
</feature>
<dbReference type="PANTHER" id="PTHR23527:SF1">
    <property type="entry name" value="BLL3282 PROTEIN"/>
    <property type="match status" value="1"/>
</dbReference>
<evidence type="ECO:0000256" key="2">
    <source>
        <dbReference type="ARBA" id="ARBA00022989"/>
    </source>
</evidence>
<dbReference type="Proteomes" id="UP000277424">
    <property type="component" value="Unassembled WGS sequence"/>
</dbReference>
<feature type="transmembrane region" description="Helical" evidence="4">
    <location>
        <begin position="43"/>
        <end position="66"/>
    </location>
</feature>
<comment type="caution">
    <text evidence="6">The sequence shown here is derived from an EMBL/GenBank/DDBJ whole genome shotgun (WGS) entry which is preliminary data.</text>
</comment>